<accession>A0ABD1JG84</accession>
<feature type="compositionally biased region" description="Basic and acidic residues" evidence="1">
    <location>
        <begin position="433"/>
        <end position="456"/>
    </location>
</feature>
<dbReference type="Proteomes" id="UP001591681">
    <property type="component" value="Unassembled WGS sequence"/>
</dbReference>
<feature type="compositionally biased region" description="Basic and acidic residues" evidence="1">
    <location>
        <begin position="188"/>
        <end position="235"/>
    </location>
</feature>
<feature type="compositionally biased region" description="Polar residues" evidence="1">
    <location>
        <begin position="851"/>
        <end position="865"/>
    </location>
</feature>
<organism evidence="2 3">
    <name type="scientific">Coilia grayii</name>
    <name type="common">Gray's grenadier anchovy</name>
    <dbReference type="NCBI Taxonomy" id="363190"/>
    <lineage>
        <taxon>Eukaryota</taxon>
        <taxon>Metazoa</taxon>
        <taxon>Chordata</taxon>
        <taxon>Craniata</taxon>
        <taxon>Vertebrata</taxon>
        <taxon>Euteleostomi</taxon>
        <taxon>Actinopterygii</taxon>
        <taxon>Neopterygii</taxon>
        <taxon>Teleostei</taxon>
        <taxon>Clupei</taxon>
        <taxon>Clupeiformes</taxon>
        <taxon>Clupeoidei</taxon>
        <taxon>Engraulidae</taxon>
        <taxon>Coilinae</taxon>
        <taxon>Coilia</taxon>
    </lineage>
</organism>
<feature type="compositionally biased region" description="Basic and acidic residues" evidence="1">
    <location>
        <begin position="824"/>
        <end position="842"/>
    </location>
</feature>
<feature type="compositionally biased region" description="Basic and acidic residues" evidence="1">
    <location>
        <begin position="327"/>
        <end position="344"/>
    </location>
</feature>
<feature type="region of interest" description="Disordered" evidence="1">
    <location>
        <begin position="188"/>
        <end position="252"/>
    </location>
</feature>
<evidence type="ECO:0000313" key="2">
    <source>
        <dbReference type="EMBL" id="KAL2085764.1"/>
    </source>
</evidence>
<sequence length="985" mass="116658">MERENKGSVERERQDRQHQLEVYFRDMEEKYAKERIIEQKRHEEIVGDLESKCQLEWRAKVLDMEHLLEKEKVIAQRKEQVLLRLIEFGRIAKMETLRRTGTKMGKDWLSVLNTVKQVKEEYHNTERHKHSKSNMREQVEKAERRIENEQQKEIQWKQQRSQEMAEKLKEMLQQFETDKKRIEEKWMEMEKKSEEDRAESRQELEKQKDQGEHREKNKDTVVRPRRRGNEDRKTDDDEGKLLGVSEQEAKREFSMRNKGIDFLYELKQDVVKGKRESLVDEEGPKEGCIMTSRRVERRGRTLERKELERREQLGDWLQDIDIKTERESVMEQKTEEPLKTKNDSKQSTMNNFKREWQVSLKTVDEENYKTEGIATMSRRREDSKTGAINQVKKEELMKALFKEKKQKTAEERWHEPTEKRQRGMAENPQETANESKHEPQMFRQRQKELVTQEDEQKNQILRLGKQNPKQDIKTEECCQTSPKIERWTRGWMQTEKNDAKHGTINEREDEALWVTRGSREEDRQANTGDVAGAKAGRRSTGTCRQQEGLKDDDMDAQVCRLWKSTNQTAFEDTPLCSDYRPAMCVQQMAAINATTQENTVPGTEAEHKTDRNAKTLQVSRQREKECKKETTITTKRNIEPKVNAWIDTRDKKELKSEDVMDTKVFNGRERHQRKKIIQEENAWQRELEMKLSETEEKKPRDKATQKRQRLLKPQKQIEEQEIEKEKERDSFQIEKQKELRQQKKVERGKEIERQKEQHKQLQTEKLKVLESHRDTNREKEANKLKVRHKQSVKDLEQPEMAANIRRRRNAGPRVALCWQSNSNEKPKRDAVATTPVERKDEPVVNLKEQVPQHSNNHPQAQSLASDPSDKEEETGGATPSAAGEGAQQEISGAAEKSEETAEGEAVKKDKSMRRRFLGWANKKAKDYYNNKIEKTMKREQEEGDQVYQSCKISMVFLLLYLQMHGGFTVNKVSNTFMSKLFQQIR</sequence>
<name>A0ABD1JG84_9TELE</name>
<feature type="compositionally biased region" description="Basic and acidic residues" evidence="1">
    <location>
        <begin position="403"/>
        <end position="423"/>
    </location>
</feature>
<evidence type="ECO:0000256" key="1">
    <source>
        <dbReference type="SAM" id="MobiDB-lite"/>
    </source>
</evidence>
<feature type="compositionally biased region" description="Basic and acidic residues" evidence="1">
    <location>
        <begin position="134"/>
        <end position="155"/>
    </location>
</feature>
<feature type="region of interest" description="Disordered" evidence="1">
    <location>
        <begin position="690"/>
        <end position="909"/>
    </location>
</feature>
<dbReference type="EMBL" id="JBHFQA010000016">
    <property type="protein sequence ID" value="KAL2085764.1"/>
    <property type="molecule type" value="Genomic_DNA"/>
</dbReference>
<feature type="region of interest" description="Disordered" evidence="1">
    <location>
        <begin position="403"/>
        <end position="456"/>
    </location>
</feature>
<evidence type="ECO:0008006" key="4">
    <source>
        <dbReference type="Google" id="ProtNLM"/>
    </source>
</evidence>
<proteinExistence type="predicted"/>
<feature type="region of interest" description="Disordered" evidence="1">
    <location>
        <begin position="327"/>
        <end position="352"/>
    </location>
</feature>
<feature type="compositionally biased region" description="Basic and acidic residues" evidence="1">
    <location>
        <begin position="715"/>
        <end position="783"/>
    </location>
</feature>
<protein>
    <recommendedName>
        <fullName evidence="4">Trichohyalin-like</fullName>
    </recommendedName>
</protein>
<comment type="caution">
    <text evidence="2">The sequence shown here is derived from an EMBL/GenBank/DDBJ whole genome shotgun (WGS) entry which is preliminary data.</text>
</comment>
<gene>
    <name evidence="2" type="ORF">ACEWY4_019084</name>
</gene>
<feature type="compositionally biased region" description="Basic and acidic residues" evidence="1">
    <location>
        <begin position="690"/>
        <end position="704"/>
    </location>
</feature>
<keyword evidence="3" id="KW-1185">Reference proteome</keyword>
<evidence type="ECO:0000313" key="3">
    <source>
        <dbReference type="Proteomes" id="UP001591681"/>
    </source>
</evidence>
<feature type="region of interest" description="Disordered" evidence="1">
    <location>
        <begin position="520"/>
        <end position="549"/>
    </location>
</feature>
<feature type="region of interest" description="Disordered" evidence="1">
    <location>
        <begin position="122"/>
        <end position="160"/>
    </location>
</feature>
<reference evidence="2 3" key="1">
    <citation type="submission" date="2024-09" db="EMBL/GenBank/DDBJ databases">
        <title>A chromosome-level genome assembly of Gray's grenadier anchovy, Coilia grayii.</title>
        <authorList>
            <person name="Fu Z."/>
        </authorList>
    </citation>
    <scope>NUCLEOTIDE SEQUENCE [LARGE SCALE GENOMIC DNA]</scope>
    <source>
        <strain evidence="2">G4</strain>
        <tissue evidence="2">Muscle</tissue>
    </source>
</reference>
<feature type="compositionally biased region" description="Basic and acidic residues" evidence="1">
    <location>
        <begin position="895"/>
        <end position="909"/>
    </location>
</feature>
<dbReference type="AlphaFoldDB" id="A0ABD1JG84"/>